<keyword evidence="3" id="KW-0206">Cytoskeleton</keyword>
<dbReference type="InterPro" id="IPR028021">
    <property type="entry name" value="Katanin_C-terminal"/>
</dbReference>
<dbReference type="EMBL" id="CAJRST010012224">
    <property type="protein sequence ID" value="CAG5928357.1"/>
    <property type="molecule type" value="Genomic_DNA"/>
</dbReference>
<feature type="domain" description="Katanin p80 subunit C-terminal" evidence="4">
    <location>
        <begin position="137"/>
        <end position="250"/>
    </location>
</feature>
<dbReference type="GO" id="GO:0005730">
    <property type="term" value="C:nucleolus"/>
    <property type="evidence" value="ECO:0007669"/>
    <property type="project" value="TreeGrafter"/>
</dbReference>
<dbReference type="PANTHER" id="PTHR14682:SF1">
    <property type="entry name" value="KATNB1-LIKE PROTEIN 1"/>
    <property type="match status" value="1"/>
</dbReference>
<comment type="caution">
    <text evidence="5">The sequence shown here is derived from an EMBL/GenBank/DDBJ whole genome shotgun (WGS) entry which is preliminary data.</text>
</comment>
<evidence type="ECO:0000313" key="5">
    <source>
        <dbReference type="EMBL" id="CAG5928357.1"/>
    </source>
</evidence>
<dbReference type="OrthoDB" id="8754475at2759"/>
<accession>A0A8S4B8I1</accession>
<name>A0A8S4B8I1_9TELE</name>
<dbReference type="Proteomes" id="UP000677803">
    <property type="component" value="Unassembled WGS sequence"/>
</dbReference>
<dbReference type="GO" id="GO:0008017">
    <property type="term" value="F:microtubule binding"/>
    <property type="evidence" value="ECO:0007669"/>
    <property type="project" value="InterPro"/>
</dbReference>
<dbReference type="AlphaFoldDB" id="A0A8S4B8I1"/>
<protein>
    <submittedName>
        <fullName evidence="5">(Atlantic silverside) hypothetical protein</fullName>
    </submittedName>
</protein>
<dbReference type="Pfam" id="PF13925">
    <property type="entry name" value="Katanin_con80"/>
    <property type="match status" value="1"/>
</dbReference>
<proteinExistence type="predicted"/>
<evidence type="ECO:0000256" key="1">
    <source>
        <dbReference type="ARBA" id="ARBA00004245"/>
    </source>
</evidence>
<reference evidence="5" key="1">
    <citation type="submission" date="2021-05" db="EMBL/GenBank/DDBJ databases">
        <authorList>
            <person name="Tigano A."/>
        </authorList>
    </citation>
    <scope>NUCLEOTIDE SEQUENCE</scope>
</reference>
<evidence type="ECO:0000313" key="6">
    <source>
        <dbReference type="Proteomes" id="UP000677803"/>
    </source>
</evidence>
<dbReference type="InterPro" id="IPR042404">
    <property type="entry name" value="KATNBL1"/>
</dbReference>
<evidence type="ECO:0000256" key="2">
    <source>
        <dbReference type="ARBA" id="ARBA00022490"/>
    </source>
</evidence>
<keyword evidence="2" id="KW-0963">Cytoplasm</keyword>
<dbReference type="GO" id="GO:0005856">
    <property type="term" value="C:cytoskeleton"/>
    <property type="evidence" value="ECO:0007669"/>
    <property type="project" value="UniProtKB-SubCell"/>
</dbReference>
<evidence type="ECO:0000259" key="4">
    <source>
        <dbReference type="Pfam" id="PF13925"/>
    </source>
</evidence>
<comment type="subcellular location">
    <subcellularLocation>
        <location evidence="1">Cytoplasm</location>
        <location evidence="1">Cytoskeleton</location>
    </subcellularLocation>
</comment>
<organism evidence="5 6">
    <name type="scientific">Menidia menidia</name>
    <name type="common">Atlantic silverside</name>
    <dbReference type="NCBI Taxonomy" id="238744"/>
    <lineage>
        <taxon>Eukaryota</taxon>
        <taxon>Metazoa</taxon>
        <taxon>Chordata</taxon>
        <taxon>Craniata</taxon>
        <taxon>Vertebrata</taxon>
        <taxon>Euteleostomi</taxon>
        <taxon>Actinopterygii</taxon>
        <taxon>Neopterygii</taxon>
        <taxon>Teleostei</taxon>
        <taxon>Neoteleostei</taxon>
        <taxon>Acanthomorphata</taxon>
        <taxon>Ovalentaria</taxon>
        <taxon>Atherinomorphae</taxon>
        <taxon>Atheriniformes</taxon>
        <taxon>Atherinopsidae</taxon>
        <taxon>Menidiinae</taxon>
        <taxon>Menidia</taxon>
    </lineage>
</organism>
<gene>
    <name evidence="5" type="ORF">MMEN_LOCUS12013</name>
</gene>
<evidence type="ECO:0000256" key="3">
    <source>
        <dbReference type="ARBA" id="ARBA00023212"/>
    </source>
</evidence>
<sequence>MAFGNVWQREINHNKTNGFLQSCLHVSTEKNMNQVDIYNNDELDKDRFQVQYKAKRLSSCKRKSCASVEGGKKLHRRSSDVGHPRKPGMANKENEVACSDVRGIHCYDNCGQPVNSAEASKMAGASSKYSDFTELSKDHEAMTRVLFGRDLRLKVALTLWRKNACELVAYLIRIQDTGVLLDCLPILTNNLQTEAPCLSLGCCVDLMPQVKVILASKYEEHIKVGLHWVQSVIKKWWPELSRNEKRLQDSRSEDRWAFHACKINTAAQTDSPLPVLEAVMLRALQWARVLLYDHEVLREGVPGLLKHICCSIAWIRERTCRLHREEMAAGCIIERREEDGGSVTPRGKLCWKGLKVVRSVCSFPSYPASGGGRAYDRVANVDAMKQRLKDLWKEGARLCLIPGSVGELAKAIRAYLSQLP</sequence>
<keyword evidence="6" id="KW-1185">Reference proteome</keyword>
<dbReference type="PANTHER" id="PTHR14682">
    <property type="entry name" value="KATNB1-LIKE PROTEIN 1"/>
    <property type="match status" value="1"/>
</dbReference>